<evidence type="ECO:0000313" key="1">
    <source>
        <dbReference type="EMBL" id="KAH7673680.1"/>
    </source>
</evidence>
<accession>A0ACB7VHG5</accession>
<sequence length="368" mass="40849">MGFWQASLAGSSAQAVGDDRNEVVIKGRMDFDSNSTIILSPVNFHGHPKYDGCCFYIGTPQKKYYFLCAETPGAARAWVATLRASQLVLRVHKETINSICGNVSTTLQSVAAVIAAANTTALEASKEIEAAMKISIGGAGLDLVDDEPNEDHFDELTIMKETLRVKDEELQRLAKELRAKDYALKEIANKLKQTAEAAKAAEDAASKMDVERRFACTEIERLTEDAEKQMHATLQKLKESEEKVMALSKEREILLKQRDSAFQETQLWRSELVKAKEHTVLLEAVANKAEERARIAEAESEAKSKDAENNAMVAAREKDELQALVNFLQSQLQRAQSNTTQVFDEKPNSCSMTQHLSDDNVDKSSDEC</sequence>
<dbReference type="EMBL" id="CM037018">
    <property type="protein sequence ID" value="KAH7673680.1"/>
    <property type="molecule type" value="Genomic_DNA"/>
</dbReference>
<name>A0ACB7VHG5_DIOAL</name>
<keyword evidence="2" id="KW-1185">Reference proteome</keyword>
<reference evidence="2" key="1">
    <citation type="journal article" date="2022" name="Nat. Commun.">
        <title>Chromosome evolution and the genetic basis of agronomically important traits in greater yam.</title>
        <authorList>
            <person name="Bredeson J.V."/>
            <person name="Lyons J.B."/>
            <person name="Oniyinde I.O."/>
            <person name="Okereke N.R."/>
            <person name="Kolade O."/>
            <person name="Nnabue I."/>
            <person name="Nwadili C.O."/>
            <person name="Hribova E."/>
            <person name="Parker M."/>
            <person name="Nwogha J."/>
            <person name="Shu S."/>
            <person name="Carlson J."/>
            <person name="Kariba R."/>
            <person name="Muthemba S."/>
            <person name="Knop K."/>
            <person name="Barton G.J."/>
            <person name="Sherwood A.V."/>
            <person name="Lopez-Montes A."/>
            <person name="Asiedu R."/>
            <person name="Jamnadass R."/>
            <person name="Muchugi A."/>
            <person name="Goodstein D."/>
            <person name="Egesi C.N."/>
            <person name="Featherston J."/>
            <person name="Asfaw A."/>
            <person name="Simpson G.G."/>
            <person name="Dolezel J."/>
            <person name="Hendre P.S."/>
            <person name="Van Deynze A."/>
            <person name="Kumar P.L."/>
            <person name="Obidiegwu J.E."/>
            <person name="Bhattacharjee R."/>
            <person name="Rokhsar D.S."/>
        </authorList>
    </citation>
    <scope>NUCLEOTIDE SEQUENCE [LARGE SCALE GENOMIC DNA]</scope>
    <source>
        <strain evidence="2">cv. TDa95/00328</strain>
    </source>
</reference>
<proteinExistence type="predicted"/>
<gene>
    <name evidence="1" type="ORF">IHE45_08G023100</name>
</gene>
<comment type="caution">
    <text evidence="1">The sequence shown here is derived from an EMBL/GenBank/DDBJ whole genome shotgun (WGS) entry which is preliminary data.</text>
</comment>
<organism evidence="1 2">
    <name type="scientific">Dioscorea alata</name>
    <name type="common">Purple yam</name>
    <dbReference type="NCBI Taxonomy" id="55571"/>
    <lineage>
        <taxon>Eukaryota</taxon>
        <taxon>Viridiplantae</taxon>
        <taxon>Streptophyta</taxon>
        <taxon>Embryophyta</taxon>
        <taxon>Tracheophyta</taxon>
        <taxon>Spermatophyta</taxon>
        <taxon>Magnoliopsida</taxon>
        <taxon>Liliopsida</taxon>
        <taxon>Dioscoreales</taxon>
        <taxon>Dioscoreaceae</taxon>
        <taxon>Dioscorea</taxon>
    </lineage>
</organism>
<evidence type="ECO:0000313" key="2">
    <source>
        <dbReference type="Proteomes" id="UP000827976"/>
    </source>
</evidence>
<protein>
    <submittedName>
        <fullName evidence="1">Peptide deformylase protein</fullName>
    </submittedName>
</protein>
<dbReference type="Proteomes" id="UP000827976">
    <property type="component" value="Chromosome 8"/>
</dbReference>